<sequence>MAFCVSNTVLEVMLESQTTGLIIISCLLCPMQARKQSKGYRFLRRLHFVDTVTYDVNLAEVRIFC</sequence>
<dbReference type="Proteomes" id="UP000006727">
    <property type="component" value="Chromosome 21"/>
</dbReference>
<evidence type="ECO:0000313" key="1">
    <source>
        <dbReference type="EMBL" id="PNR31714.1"/>
    </source>
</evidence>
<gene>
    <name evidence="1" type="ORF">PHYPA_025837</name>
</gene>
<evidence type="ECO:0000313" key="2">
    <source>
        <dbReference type="EnsemblPlants" id="PAC:32915998.CDS.1"/>
    </source>
</evidence>
<reference evidence="1 3" key="2">
    <citation type="journal article" date="2018" name="Plant J.">
        <title>The Physcomitrella patens chromosome-scale assembly reveals moss genome structure and evolution.</title>
        <authorList>
            <person name="Lang D."/>
            <person name="Ullrich K.K."/>
            <person name="Murat F."/>
            <person name="Fuchs J."/>
            <person name="Jenkins J."/>
            <person name="Haas F.B."/>
            <person name="Piednoel M."/>
            <person name="Gundlach H."/>
            <person name="Van Bel M."/>
            <person name="Meyberg R."/>
            <person name="Vives C."/>
            <person name="Morata J."/>
            <person name="Symeonidi A."/>
            <person name="Hiss M."/>
            <person name="Muchero W."/>
            <person name="Kamisugi Y."/>
            <person name="Saleh O."/>
            <person name="Blanc G."/>
            <person name="Decker E.L."/>
            <person name="van Gessel N."/>
            <person name="Grimwood J."/>
            <person name="Hayes R.D."/>
            <person name="Graham S.W."/>
            <person name="Gunter L.E."/>
            <person name="McDaniel S.F."/>
            <person name="Hoernstein S.N.W."/>
            <person name="Larsson A."/>
            <person name="Li F.W."/>
            <person name="Perroud P.F."/>
            <person name="Phillips J."/>
            <person name="Ranjan P."/>
            <person name="Rokshar D.S."/>
            <person name="Rothfels C.J."/>
            <person name="Schneider L."/>
            <person name="Shu S."/>
            <person name="Stevenson D.W."/>
            <person name="Thummler F."/>
            <person name="Tillich M."/>
            <person name="Villarreal Aguilar J.C."/>
            <person name="Widiez T."/>
            <person name="Wong G.K."/>
            <person name="Wymore A."/>
            <person name="Zhang Y."/>
            <person name="Zimmer A.D."/>
            <person name="Quatrano R.S."/>
            <person name="Mayer K.F.X."/>
            <person name="Goodstein D."/>
            <person name="Casacuberta J.M."/>
            <person name="Vandepoele K."/>
            <person name="Reski R."/>
            <person name="Cuming A.C."/>
            <person name="Tuskan G.A."/>
            <person name="Maumus F."/>
            <person name="Salse J."/>
            <person name="Schmutz J."/>
            <person name="Rensing S.A."/>
        </authorList>
    </citation>
    <scope>NUCLEOTIDE SEQUENCE [LARGE SCALE GENOMIC DNA]</scope>
    <source>
        <strain evidence="2 3">cv. Gransden 2004</strain>
    </source>
</reference>
<dbReference type="EMBL" id="ABEU02000021">
    <property type="protein sequence ID" value="PNR31714.1"/>
    <property type="molecule type" value="Genomic_DNA"/>
</dbReference>
<dbReference type="EnsemblPlants" id="Pp3c21_7400V3.1">
    <property type="protein sequence ID" value="PAC:32915998.CDS.1"/>
    <property type="gene ID" value="Pp3c21_7400"/>
</dbReference>
<organism evidence="1">
    <name type="scientific">Physcomitrium patens</name>
    <name type="common">Spreading-leaved earth moss</name>
    <name type="synonym">Physcomitrella patens</name>
    <dbReference type="NCBI Taxonomy" id="3218"/>
    <lineage>
        <taxon>Eukaryota</taxon>
        <taxon>Viridiplantae</taxon>
        <taxon>Streptophyta</taxon>
        <taxon>Embryophyta</taxon>
        <taxon>Bryophyta</taxon>
        <taxon>Bryophytina</taxon>
        <taxon>Bryopsida</taxon>
        <taxon>Funariidae</taxon>
        <taxon>Funariales</taxon>
        <taxon>Funariaceae</taxon>
        <taxon>Physcomitrium</taxon>
    </lineage>
</organism>
<reference evidence="1 3" key="1">
    <citation type="journal article" date="2008" name="Science">
        <title>The Physcomitrella genome reveals evolutionary insights into the conquest of land by plants.</title>
        <authorList>
            <person name="Rensing S."/>
            <person name="Lang D."/>
            <person name="Zimmer A."/>
            <person name="Terry A."/>
            <person name="Salamov A."/>
            <person name="Shapiro H."/>
            <person name="Nishiyama T."/>
            <person name="Perroud P.-F."/>
            <person name="Lindquist E."/>
            <person name="Kamisugi Y."/>
            <person name="Tanahashi T."/>
            <person name="Sakakibara K."/>
            <person name="Fujita T."/>
            <person name="Oishi K."/>
            <person name="Shin-I T."/>
            <person name="Kuroki Y."/>
            <person name="Toyoda A."/>
            <person name="Suzuki Y."/>
            <person name="Hashimoto A."/>
            <person name="Yamaguchi K."/>
            <person name="Sugano A."/>
            <person name="Kohara Y."/>
            <person name="Fujiyama A."/>
            <person name="Anterola A."/>
            <person name="Aoki S."/>
            <person name="Ashton N."/>
            <person name="Barbazuk W.B."/>
            <person name="Barker E."/>
            <person name="Bennetzen J."/>
            <person name="Bezanilla M."/>
            <person name="Blankenship R."/>
            <person name="Cho S.H."/>
            <person name="Dutcher S."/>
            <person name="Estelle M."/>
            <person name="Fawcett J.A."/>
            <person name="Gundlach H."/>
            <person name="Hanada K."/>
            <person name="Heyl A."/>
            <person name="Hicks K.A."/>
            <person name="Hugh J."/>
            <person name="Lohr M."/>
            <person name="Mayer K."/>
            <person name="Melkozernov A."/>
            <person name="Murata T."/>
            <person name="Nelson D."/>
            <person name="Pils B."/>
            <person name="Prigge M."/>
            <person name="Reiss B."/>
            <person name="Renner T."/>
            <person name="Rombauts S."/>
            <person name="Rushton P."/>
            <person name="Sanderfoot A."/>
            <person name="Schween G."/>
            <person name="Shiu S.-H."/>
            <person name="Stueber K."/>
            <person name="Theodoulou F.L."/>
            <person name="Tu H."/>
            <person name="Van de Peer Y."/>
            <person name="Verrier P.J."/>
            <person name="Waters E."/>
            <person name="Wood A."/>
            <person name="Yang L."/>
            <person name="Cove D."/>
            <person name="Cuming A."/>
            <person name="Hasebe M."/>
            <person name="Lucas S."/>
            <person name="Mishler D.B."/>
            <person name="Reski R."/>
            <person name="Grigoriev I."/>
            <person name="Quatrano R.S."/>
            <person name="Boore J.L."/>
        </authorList>
    </citation>
    <scope>NUCLEOTIDE SEQUENCE [LARGE SCALE GENOMIC DNA]</scope>
    <source>
        <strain evidence="2 3">cv. Gransden 2004</strain>
    </source>
</reference>
<dbReference type="Gramene" id="Pp3c21_7400V3.1">
    <property type="protein sequence ID" value="PAC:32915998.CDS.1"/>
    <property type="gene ID" value="Pp3c21_7400"/>
</dbReference>
<evidence type="ECO:0000313" key="3">
    <source>
        <dbReference type="Proteomes" id="UP000006727"/>
    </source>
</evidence>
<reference evidence="2" key="3">
    <citation type="submission" date="2020-12" db="UniProtKB">
        <authorList>
            <consortium name="EnsemblPlants"/>
        </authorList>
    </citation>
    <scope>IDENTIFICATION</scope>
</reference>
<dbReference type="InParanoid" id="A0A2K1IR12"/>
<dbReference type="AlphaFoldDB" id="A0A2K1IR12"/>
<dbReference type="PaxDb" id="3218-PP1S278_10V6.1"/>
<protein>
    <submittedName>
        <fullName evidence="1 2">Uncharacterized protein</fullName>
    </submittedName>
</protein>
<proteinExistence type="predicted"/>
<accession>A0A2K1IR12</accession>
<keyword evidence="3" id="KW-1185">Reference proteome</keyword>
<name>A0A2K1IR12_PHYPA</name>